<organism evidence="5 6">
    <name type="scientific">Butyrivibrio hungatei</name>
    <dbReference type="NCBI Taxonomy" id="185008"/>
    <lineage>
        <taxon>Bacteria</taxon>
        <taxon>Bacillati</taxon>
        <taxon>Bacillota</taxon>
        <taxon>Clostridia</taxon>
        <taxon>Lachnospirales</taxon>
        <taxon>Lachnospiraceae</taxon>
        <taxon>Butyrivibrio</taxon>
    </lineage>
</organism>
<name>A0A1D9P1X6_9FIRM</name>
<evidence type="ECO:0000313" key="5">
    <source>
        <dbReference type="EMBL" id="AOZ96608.1"/>
    </source>
</evidence>
<reference evidence="5" key="5">
    <citation type="journal article" date="2022" name="Genomics">
        <title>Genomic architecture of three newly isolated unclassified Butyrivibrio species elucidate their potential role in the rumen ecosystem.</title>
        <authorList>
            <person name="Sengupta K."/>
            <person name="Hivarkar S.S."/>
            <person name="Palevich N."/>
            <person name="Chaudhary P.P."/>
            <person name="Dhakephalkar P.K."/>
            <person name="Dagar S.S."/>
        </authorList>
    </citation>
    <scope>NUCLEOTIDE SEQUENCE</scope>
    <source>
        <strain evidence="5">MB2003</strain>
    </source>
</reference>
<feature type="compositionally biased region" description="Polar residues" evidence="2">
    <location>
        <begin position="38"/>
        <end position="57"/>
    </location>
</feature>
<keyword evidence="3" id="KW-1133">Transmembrane helix</keyword>
<evidence type="ECO:0008006" key="7">
    <source>
        <dbReference type="Google" id="ProtNLM"/>
    </source>
</evidence>
<reference evidence="5" key="4">
    <citation type="journal article" date="2019" name="Appl. Environ. Microbiol.">
        <title>Comparative Genomics of Rumen Butyrivibrio spp. Uncovers a Continuum of Polysaccharide-Degrading Capabilities.</title>
        <authorList>
            <person name="Palevich N."/>
            <person name="Kelly W.J."/>
            <person name="Leahy S.C."/>
            <person name="Denman S."/>
            <person name="Altermann E."/>
            <person name="Rakonjac J."/>
            <person name="Attwood G.T."/>
        </authorList>
    </citation>
    <scope>NUCLEOTIDE SEQUENCE</scope>
    <source>
        <strain evidence="5">MB2003</strain>
    </source>
</reference>
<keyword evidence="1" id="KW-0175">Coiled coil</keyword>
<sequence>MKKNNLTNTKLISAMLVGISAMMAMSNPLTVYAEENPDSTNDQNTAESNTNEESGVTSEAKEQAEVTSDAIDTAEERFEEIAEAPVSTQEAGKLSEDAVETVNLEAEEIISEDGKNQNLENAAEDITNAEANLVVAGEADKAADEEAKEAIDSLGAATRISENAAETVADAKVEANELADKVANAGNKVEADKAYDELTKLVEYTNEDISTKKELYESLKGQYQTAVENLQKKEAEYQAALVDAGTNTDEARKELEKAQASADALETAVADAKAELAVEASAAEKINSLVNTGTDWNKQRARMQSIVVNYYIPQVLDSGATNIKFVKYVRGYDKQDNNYNIFTYVDSNGVTQTVYFNYDRVDKQPCDNRYNNLGSSTDIVIYQKSQEEIDADKYLNSYFGKNSNDDTNELHDRANNGKLDVFAYDEGGITKYLVREEVEALKTSGEVKEVDGKFIMGSVELRKVVQNKNSKVHGGEYAVDTMNDAEFKAFCEKAGTYAAKYKEYDKAVTEAKQAVEDAITETDKLSGAIDELKNTRKNRLANAKAALEVDDLATFFGLDITEAEAADLNNMTLEEAIEFLDKYLAEAEEKIKEAEAGLSELEEKKAKAFEALKKFVQSNGGDEATDDTTESAGNTESGAANVYAVPNTGVVNINAEAGTGEMTAAQAVMNDAVQNDVLGDRRGELDEVLLAGKAKTPAKKNVNKEKAEVKAPTVVTILDEEVPASDGMKQEKVSWWWLILIGFLGATGEEMYRKNKTKKEKIKK</sequence>
<accession>A0A1D9P1X6</accession>
<evidence type="ECO:0000256" key="3">
    <source>
        <dbReference type="SAM" id="Phobius"/>
    </source>
</evidence>
<feature type="coiled-coil region" evidence="1">
    <location>
        <begin position="501"/>
        <end position="535"/>
    </location>
</feature>
<evidence type="ECO:0000256" key="1">
    <source>
        <dbReference type="SAM" id="Coils"/>
    </source>
</evidence>
<reference evidence="5" key="3">
    <citation type="journal article" date="2019" name="Appl. Environ. Microbiol.">
        <title>Butyrivibrio hungatei MB2003 Competes Effectively for Soluble Sugars Released by Butyrivibrio proteoclasticus B316(T) during Growth on Xylan or Pectin.</title>
        <authorList>
            <person name="Palevich N."/>
            <person name="Kelly W.J."/>
            <person name="Ganesh S."/>
            <person name="Rakonjac J."/>
            <person name="Attwood G.T."/>
        </authorList>
    </citation>
    <scope>NUCLEOTIDE SEQUENCE</scope>
    <source>
        <strain evidence="5">MB2003</strain>
    </source>
</reference>
<reference evidence="5" key="2">
    <citation type="journal article" date="2018" name="Nat. Biotechnol.">
        <title>Cultivation and sequencing of rumen microbiome members from the Hungate1000 Collection.</title>
        <authorList>
            <consortium name="Hungate1000 project collaborators"/>
            <person name="Seshadri R."/>
            <person name="Leahy S.C."/>
            <person name="Attwood G.T."/>
            <person name="Teh K.H."/>
            <person name="Lambie S.C."/>
            <person name="Cookson A.L."/>
            <person name="Eloe-Fadrosh E.A."/>
            <person name="Pavlopoulos G.A."/>
            <person name="Hadjithomas M."/>
            <person name="Varghese N.J."/>
            <person name="Paez-Espino D."/>
            <person name="Perry R."/>
            <person name="Henderson G."/>
            <person name="Creevey C.J."/>
            <person name="Terrapon N."/>
            <person name="Lapebie P."/>
            <person name="Drula E."/>
            <person name="Lombard V."/>
            <person name="Rubin E."/>
            <person name="Kyrpides N.C."/>
            <person name="Henrissat B."/>
            <person name="Woyke T."/>
            <person name="Ivanova N.N."/>
            <person name="Kelly W.J."/>
        </authorList>
    </citation>
    <scope>NUCLEOTIDE SEQUENCE</scope>
    <source>
        <strain evidence="5">MB2003</strain>
    </source>
</reference>
<feature type="coiled-coil region" evidence="1">
    <location>
        <begin position="112"/>
        <end position="188"/>
    </location>
</feature>
<feature type="chain" id="PRO_5009444107" description="Cell surface protein" evidence="4">
    <location>
        <begin position="34"/>
        <end position="764"/>
    </location>
</feature>
<protein>
    <recommendedName>
        <fullName evidence="7">Cell surface protein</fullName>
    </recommendedName>
</protein>
<keyword evidence="3" id="KW-0472">Membrane</keyword>
<evidence type="ECO:0000256" key="2">
    <source>
        <dbReference type="SAM" id="MobiDB-lite"/>
    </source>
</evidence>
<feature type="signal peptide" evidence="4">
    <location>
        <begin position="1"/>
        <end position="33"/>
    </location>
</feature>
<dbReference type="OrthoDB" id="2004294at2"/>
<keyword evidence="3" id="KW-0812">Transmembrane</keyword>
<evidence type="ECO:0000313" key="6">
    <source>
        <dbReference type="Proteomes" id="UP000179284"/>
    </source>
</evidence>
<feature type="region of interest" description="Disordered" evidence="2">
    <location>
        <begin position="33"/>
        <end position="68"/>
    </location>
</feature>
<dbReference type="EMBL" id="CP017831">
    <property type="protein sequence ID" value="AOZ96608.1"/>
    <property type="molecule type" value="Genomic_DNA"/>
</dbReference>
<proteinExistence type="predicted"/>
<feature type="coiled-coil region" evidence="1">
    <location>
        <begin position="570"/>
        <end position="618"/>
    </location>
</feature>
<keyword evidence="4" id="KW-0732">Signal</keyword>
<evidence type="ECO:0000256" key="4">
    <source>
        <dbReference type="SAM" id="SignalP"/>
    </source>
</evidence>
<feature type="region of interest" description="Disordered" evidence="2">
    <location>
        <begin position="618"/>
        <end position="639"/>
    </location>
</feature>
<dbReference type="RefSeq" id="WP_071176283.1">
    <property type="nucleotide sequence ID" value="NZ_CP017831.1"/>
</dbReference>
<feature type="transmembrane region" description="Helical" evidence="3">
    <location>
        <begin position="735"/>
        <end position="752"/>
    </location>
</feature>
<gene>
    <name evidence="5" type="ORF">bhn_I1575</name>
</gene>
<dbReference type="Proteomes" id="UP000179284">
    <property type="component" value="Chromosome I"/>
</dbReference>
<keyword evidence="6" id="KW-1185">Reference proteome</keyword>
<dbReference type="AlphaFoldDB" id="A0A1D9P1X6"/>
<reference evidence="5" key="1">
    <citation type="journal article" date="2017" name="Stand. Genomic Sci.">
        <title>The complete genome sequence of the rumen bacterium Butyrivibrio hungatei MB2003.</title>
        <authorList>
            <person name="Palevich N."/>
            <person name="Kelly W.J."/>
            <person name="Leahy S.C."/>
            <person name="Altermann E."/>
            <person name="Rakonjac J."/>
            <person name="Attwood G.T."/>
        </authorList>
    </citation>
    <scope>NUCLEOTIDE SEQUENCE</scope>
    <source>
        <strain evidence="5">MB2003</strain>
    </source>
</reference>
<dbReference type="KEGG" id="bhu:bhn_I1575"/>
<feature type="coiled-coil region" evidence="1">
    <location>
        <begin position="216"/>
        <end position="275"/>
    </location>
</feature>